<proteinExistence type="predicted"/>
<protein>
    <submittedName>
        <fullName evidence="6">Uncharacterized conserved protein</fullName>
    </submittedName>
</protein>
<feature type="domain" description="Iron-binding zinc finger CDGSH type" evidence="5">
    <location>
        <begin position="182"/>
        <end position="215"/>
    </location>
</feature>
<keyword evidence="2" id="KW-0479">Metal-binding</keyword>
<accession>A0A0S7BHD4</accession>
<gene>
    <name evidence="6" type="ORF">LARV_02333</name>
</gene>
<organism evidence="6">
    <name type="scientific">Longilinea arvoryzae</name>
    <dbReference type="NCBI Taxonomy" id="360412"/>
    <lineage>
        <taxon>Bacteria</taxon>
        <taxon>Bacillati</taxon>
        <taxon>Chloroflexota</taxon>
        <taxon>Anaerolineae</taxon>
        <taxon>Anaerolineales</taxon>
        <taxon>Anaerolineaceae</taxon>
        <taxon>Longilinea</taxon>
    </lineage>
</organism>
<dbReference type="Gene3D" id="3.40.5.90">
    <property type="entry name" value="CDGSH iron-sulfur domain, mitoNEET-type"/>
    <property type="match status" value="2"/>
</dbReference>
<feature type="domain" description="Iron-binding zinc finger CDGSH type" evidence="5">
    <location>
        <begin position="102"/>
        <end position="139"/>
    </location>
</feature>
<dbReference type="Proteomes" id="UP000055060">
    <property type="component" value="Unassembled WGS sequence"/>
</dbReference>
<dbReference type="PANTHER" id="PTHR46491:SF3">
    <property type="entry name" value="CDGSH IRON-SULFUR DOMAIN-CONTAINING PROTEIN 3, MITOCHONDRIAL"/>
    <property type="match status" value="1"/>
</dbReference>
<dbReference type="Pfam" id="PF09360">
    <property type="entry name" value="zf-CDGSH"/>
    <property type="match status" value="2"/>
</dbReference>
<evidence type="ECO:0000313" key="6">
    <source>
        <dbReference type="EMBL" id="GAP14560.1"/>
    </source>
</evidence>
<keyword evidence="7" id="KW-1185">Reference proteome</keyword>
<evidence type="ECO:0000256" key="3">
    <source>
        <dbReference type="ARBA" id="ARBA00023004"/>
    </source>
</evidence>
<name>A0A0S7BHD4_9CHLR</name>
<dbReference type="OrthoDB" id="9793389at2"/>
<evidence type="ECO:0000256" key="2">
    <source>
        <dbReference type="ARBA" id="ARBA00022723"/>
    </source>
</evidence>
<dbReference type="GO" id="GO:0046872">
    <property type="term" value="F:metal ion binding"/>
    <property type="evidence" value="ECO:0007669"/>
    <property type="project" value="UniProtKB-KW"/>
</dbReference>
<dbReference type="AlphaFoldDB" id="A0A0S7BHD4"/>
<dbReference type="SMART" id="SM00704">
    <property type="entry name" value="ZnF_CDGSH"/>
    <property type="match status" value="2"/>
</dbReference>
<dbReference type="Pfam" id="PF06902">
    <property type="entry name" value="Fer4_19"/>
    <property type="match status" value="1"/>
</dbReference>
<dbReference type="InterPro" id="IPR052950">
    <property type="entry name" value="CISD"/>
</dbReference>
<dbReference type="EMBL" id="DF967972">
    <property type="protein sequence ID" value="GAP14560.1"/>
    <property type="molecule type" value="Genomic_DNA"/>
</dbReference>
<dbReference type="InterPro" id="IPR018967">
    <property type="entry name" value="FeS-contain_CDGSH-typ"/>
</dbReference>
<reference evidence="6" key="1">
    <citation type="submission" date="2015-07" db="EMBL/GenBank/DDBJ databases">
        <title>Draft Genome Sequences of Anaerolinea thermolimosa IMO-1, Bellilinea caldifistulae GOMI-1, Leptolinea tardivitalis YMTK-2, Levilinea saccharolytica KIBI-1,Longilinea arvoryzae KOME-1, Previously Described as Members of the Anaerolineaceae (Chloroflexi).</title>
        <authorList>
            <person name="Sekiguchi Y."/>
            <person name="Ohashi A."/>
            <person name="Matsuura N."/>
            <person name="Tourlousse M.D."/>
        </authorList>
    </citation>
    <scope>NUCLEOTIDE SEQUENCE [LARGE SCALE GENOMIC DNA]</scope>
    <source>
        <strain evidence="6">KOME-1</strain>
    </source>
</reference>
<dbReference type="GO" id="GO:0005737">
    <property type="term" value="C:cytoplasm"/>
    <property type="evidence" value="ECO:0007669"/>
    <property type="project" value="UniProtKB-ARBA"/>
</dbReference>
<dbReference type="GO" id="GO:0051537">
    <property type="term" value="F:2 iron, 2 sulfur cluster binding"/>
    <property type="evidence" value="ECO:0007669"/>
    <property type="project" value="UniProtKB-KW"/>
</dbReference>
<dbReference type="RefSeq" id="WP_075073805.1">
    <property type="nucleotide sequence ID" value="NZ_DF967972.1"/>
</dbReference>
<dbReference type="PANTHER" id="PTHR46491">
    <property type="entry name" value="CDGSH IRON SULFUR DOMAIN PROTEIN HOMOLOG"/>
    <property type="match status" value="1"/>
</dbReference>
<evidence type="ECO:0000256" key="1">
    <source>
        <dbReference type="ARBA" id="ARBA00022714"/>
    </source>
</evidence>
<sequence length="215" mass="23401">MEDRIKDYTGKEIVVHFSPQRCTHVGECTARLARVFDTSRRPWVKPDAASAQEIAEVVLRCPTGALHFTRLDGGEPESVPDHNEIVLAADGPLYLSGDIELIAPDGSTYLKDTRIALCRCGASKCKPLCDESHTAIQFSEEGKLCDPEIFLVPLSTASSGQGLKVRFYPNDSYLIEGPFTLRSADGSQVERGESGSLCRCGKSSAKPFCDGSHLH</sequence>
<evidence type="ECO:0000259" key="5">
    <source>
        <dbReference type="SMART" id="SM00704"/>
    </source>
</evidence>
<evidence type="ECO:0000256" key="4">
    <source>
        <dbReference type="ARBA" id="ARBA00023014"/>
    </source>
</evidence>
<dbReference type="InterPro" id="IPR042216">
    <property type="entry name" value="MitoNEET_CISD"/>
</dbReference>
<keyword evidence="1" id="KW-0001">2Fe-2S</keyword>
<keyword evidence="3" id="KW-0408">Iron</keyword>
<dbReference type="InterPro" id="IPR010693">
    <property type="entry name" value="Divergent_4Fe-4S_mono-cluster"/>
</dbReference>
<evidence type="ECO:0000313" key="7">
    <source>
        <dbReference type="Proteomes" id="UP000055060"/>
    </source>
</evidence>
<keyword evidence="4" id="KW-0411">Iron-sulfur</keyword>
<dbReference type="STRING" id="360412.LARV_02333"/>